<organism evidence="1 2">
    <name type="scientific">Dactylonectria estremocensis</name>
    <dbReference type="NCBI Taxonomy" id="1079267"/>
    <lineage>
        <taxon>Eukaryota</taxon>
        <taxon>Fungi</taxon>
        <taxon>Dikarya</taxon>
        <taxon>Ascomycota</taxon>
        <taxon>Pezizomycotina</taxon>
        <taxon>Sordariomycetes</taxon>
        <taxon>Hypocreomycetidae</taxon>
        <taxon>Hypocreales</taxon>
        <taxon>Nectriaceae</taxon>
        <taxon>Dactylonectria</taxon>
    </lineage>
</organism>
<gene>
    <name evidence="1" type="ORF">B0J13DRAFT_135172</name>
</gene>
<comment type="caution">
    <text evidence="1">The sequence shown here is derived from an EMBL/GenBank/DDBJ whole genome shotgun (WGS) entry which is preliminary data.</text>
</comment>
<keyword evidence="2" id="KW-1185">Reference proteome</keyword>
<reference evidence="1" key="1">
    <citation type="journal article" date="2021" name="Nat. Commun.">
        <title>Genetic determinants of endophytism in the Arabidopsis root mycobiome.</title>
        <authorList>
            <person name="Mesny F."/>
            <person name="Miyauchi S."/>
            <person name="Thiergart T."/>
            <person name="Pickel B."/>
            <person name="Atanasova L."/>
            <person name="Karlsson M."/>
            <person name="Huettel B."/>
            <person name="Barry K.W."/>
            <person name="Haridas S."/>
            <person name="Chen C."/>
            <person name="Bauer D."/>
            <person name="Andreopoulos W."/>
            <person name="Pangilinan J."/>
            <person name="LaButti K."/>
            <person name="Riley R."/>
            <person name="Lipzen A."/>
            <person name="Clum A."/>
            <person name="Drula E."/>
            <person name="Henrissat B."/>
            <person name="Kohler A."/>
            <person name="Grigoriev I.V."/>
            <person name="Martin F.M."/>
            <person name="Hacquard S."/>
        </authorList>
    </citation>
    <scope>NUCLEOTIDE SEQUENCE</scope>
    <source>
        <strain evidence="1">MPI-CAGE-AT-0021</strain>
    </source>
</reference>
<proteinExistence type="predicted"/>
<sequence length="204" mass="23244">MIHRTRLAMYFEDMCAQPTVDTQMPIFKEMADWQREKNHAPLKMVVDPAMIMRIRNHEVSRRSSTYSSPRESYDTTCLDLHHRSPVKDRKHRARIIRTCPAGDGPVDAQSGTLLAPWRLGVLAQRDKSRIYYAGIEKSRLGIEKAVLHPLILRPFHITSGASRQRHRLFINQGPSEAAESGGMSTRPSTCFLPTPAFPCFNMDV</sequence>
<dbReference type="Proteomes" id="UP000717696">
    <property type="component" value="Unassembled WGS sequence"/>
</dbReference>
<protein>
    <submittedName>
        <fullName evidence="1">Uncharacterized protein</fullName>
    </submittedName>
</protein>
<dbReference type="AlphaFoldDB" id="A0A9P9E208"/>
<accession>A0A9P9E208</accession>
<dbReference type="EMBL" id="JAGMUU010000021">
    <property type="protein sequence ID" value="KAH7129307.1"/>
    <property type="molecule type" value="Genomic_DNA"/>
</dbReference>
<evidence type="ECO:0000313" key="2">
    <source>
        <dbReference type="Proteomes" id="UP000717696"/>
    </source>
</evidence>
<name>A0A9P9E208_9HYPO</name>
<evidence type="ECO:0000313" key="1">
    <source>
        <dbReference type="EMBL" id="KAH7129307.1"/>
    </source>
</evidence>